<sequence>MPRFLEYTTKLHKMILELPQKSEHKVLLKTI</sequence>
<protein>
    <submittedName>
        <fullName evidence="1">Uncharacterized protein</fullName>
    </submittedName>
</protein>
<gene>
    <name evidence="1" type="ORF">LMANV2_530004</name>
</gene>
<comment type="caution">
    <text evidence="1">The sequence shown here is derived from an EMBL/GenBank/DDBJ whole genome shotgun (WGS) entry which is preliminary data.</text>
</comment>
<reference evidence="1 2" key="1">
    <citation type="submission" date="2017-11" db="EMBL/GenBank/DDBJ databases">
        <authorList>
            <person name="Lechat P."/>
        </authorList>
    </citation>
    <scope>NUCLEOTIDE SEQUENCE [LARGE SCALE GENOMIC DNA]</scope>
    <source>
        <strain evidence="1">L495</strain>
    </source>
</reference>
<dbReference type="AlphaFoldDB" id="A0AAQ1P1L4"/>
<dbReference type="EMBL" id="OEJX01000049">
    <property type="protein sequence ID" value="SOR62804.1"/>
    <property type="molecule type" value="Genomic_DNA"/>
</dbReference>
<evidence type="ECO:0000313" key="1">
    <source>
        <dbReference type="EMBL" id="SOR62804.1"/>
    </source>
</evidence>
<evidence type="ECO:0000313" key="2">
    <source>
        <dbReference type="Proteomes" id="UP000234460"/>
    </source>
</evidence>
<dbReference type="Proteomes" id="UP000234460">
    <property type="component" value="Chromosome LMANV2"/>
</dbReference>
<organism evidence="1 2">
    <name type="scientific">Leptospira interrogans serovar Manilae</name>
    <dbReference type="NCBI Taxonomy" id="214675"/>
    <lineage>
        <taxon>Bacteria</taxon>
        <taxon>Pseudomonadati</taxon>
        <taxon>Spirochaetota</taxon>
        <taxon>Spirochaetia</taxon>
        <taxon>Leptospirales</taxon>
        <taxon>Leptospiraceae</taxon>
        <taxon>Leptospira</taxon>
    </lineage>
</organism>
<proteinExistence type="predicted"/>
<accession>A0AAQ1P1L4</accession>
<name>A0AAQ1P1L4_LEPIR</name>